<dbReference type="EMBL" id="CACVKT020006205">
    <property type="protein sequence ID" value="CAC5400470.1"/>
    <property type="molecule type" value="Genomic_DNA"/>
</dbReference>
<gene>
    <name evidence="2" type="ORF">MCOR_34651</name>
</gene>
<evidence type="ECO:0000313" key="3">
    <source>
        <dbReference type="Proteomes" id="UP000507470"/>
    </source>
</evidence>
<feature type="region of interest" description="Disordered" evidence="1">
    <location>
        <begin position="74"/>
        <end position="144"/>
    </location>
</feature>
<feature type="compositionally biased region" description="Polar residues" evidence="1">
    <location>
        <begin position="93"/>
        <end position="123"/>
    </location>
</feature>
<dbReference type="OrthoDB" id="6122208at2759"/>
<feature type="compositionally biased region" description="Basic residues" evidence="1">
    <location>
        <begin position="375"/>
        <end position="386"/>
    </location>
</feature>
<feature type="compositionally biased region" description="Polar residues" evidence="1">
    <location>
        <begin position="394"/>
        <end position="405"/>
    </location>
</feature>
<feature type="compositionally biased region" description="Polar residues" evidence="1">
    <location>
        <begin position="509"/>
        <end position="525"/>
    </location>
</feature>
<organism evidence="2 3">
    <name type="scientific">Mytilus coruscus</name>
    <name type="common">Sea mussel</name>
    <dbReference type="NCBI Taxonomy" id="42192"/>
    <lineage>
        <taxon>Eukaryota</taxon>
        <taxon>Metazoa</taxon>
        <taxon>Spiralia</taxon>
        <taxon>Lophotrochozoa</taxon>
        <taxon>Mollusca</taxon>
        <taxon>Bivalvia</taxon>
        <taxon>Autobranchia</taxon>
        <taxon>Pteriomorphia</taxon>
        <taxon>Mytilida</taxon>
        <taxon>Mytiloidea</taxon>
        <taxon>Mytilidae</taxon>
        <taxon>Mytilinae</taxon>
        <taxon>Mytilus</taxon>
    </lineage>
</organism>
<feature type="region of interest" description="Disordered" evidence="1">
    <location>
        <begin position="279"/>
        <end position="533"/>
    </location>
</feature>
<evidence type="ECO:0000256" key="1">
    <source>
        <dbReference type="SAM" id="MobiDB-lite"/>
    </source>
</evidence>
<name>A0A6J8D000_MYTCO</name>
<feature type="compositionally biased region" description="Polar residues" evidence="1">
    <location>
        <begin position="327"/>
        <end position="348"/>
    </location>
</feature>
<protein>
    <submittedName>
        <fullName evidence="2">Uncharacterized protein</fullName>
    </submittedName>
</protein>
<dbReference type="AlphaFoldDB" id="A0A6J8D000"/>
<feature type="region of interest" description="Disordered" evidence="1">
    <location>
        <begin position="555"/>
        <end position="585"/>
    </location>
</feature>
<evidence type="ECO:0000313" key="2">
    <source>
        <dbReference type="EMBL" id="CAC5400470.1"/>
    </source>
</evidence>
<proteinExistence type="predicted"/>
<feature type="compositionally biased region" description="Basic and acidic residues" evidence="1">
    <location>
        <begin position="74"/>
        <end position="86"/>
    </location>
</feature>
<feature type="compositionally biased region" description="Basic and acidic residues" evidence="1">
    <location>
        <begin position="575"/>
        <end position="585"/>
    </location>
</feature>
<reference evidence="2 3" key="1">
    <citation type="submission" date="2020-06" db="EMBL/GenBank/DDBJ databases">
        <authorList>
            <person name="Li R."/>
            <person name="Bekaert M."/>
        </authorList>
    </citation>
    <scope>NUCLEOTIDE SEQUENCE [LARGE SCALE GENOMIC DNA]</scope>
    <source>
        <strain evidence="3">wild</strain>
    </source>
</reference>
<feature type="compositionally biased region" description="Basic and acidic residues" evidence="1">
    <location>
        <begin position="294"/>
        <end position="326"/>
    </location>
</feature>
<feature type="compositionally biased region" description="Polar residues" evidence="1">
    <location>
        <begin position="355"/>
        <end position="368"/>
    </location>
</feature>
<keyword evidence="3" id="KW-1185">Reference proteome</keyword>
<sequence>MDLRNSRHNSYSDVRILHDEPYMPLSARDSYGIQKAPVMMYNQYGDDLDYLDKALYLENRMRIQKNIISRHKTEAVKTQQKEDKVLSKHHSMNDFQKPQKSYSSLFSKQNNKSYKGQGNNKNVGPTVEDVWTPKDMPLDRNDHDYQIPETLDTARGKARYALVRLNSYEQSNVSQMHLESVNPLVLPTSFASQNIPVTYNAKTGFPNNLVKRHSVDPNNFIGSENREILEKVNNGHENIPDETETYSNKKEATYNSRRLVKKNSKITLDDLYINEKDKKHPLMSRKSKQSLKVPTKEPGNEIDKINYEELDQNMKLERTQERRPSRDTNLTVSRKSSTVNSRQSTMSKISRKQNDTPLSVQSVPSSAATPAPVLKHYRSKKRVNKKNGKDDEVAQTTNAMVISDTTKTENEVRVKKKDSRQQNHSQFTDAAKFDSSPPTKKQHKTVKSNNSVPLENSFSKTSENNVEGNTYGRKNNKISEDRTKQRNSKSNTQKTDRIDVLEVGKAKNKISNTENSKSNKANTNEQTRKYADKNRGLRKTDSFKMMGNSSEFFGYCSVPEEEGTTKKPKSILKKSRSDPDRPDTA</sequence>
<feature type="compositionally biased region" description="Basic and acidic residues" evidence="1">
    <location>
        <begin position="494"/>
        <end position="505"/>
    </location>
</feature>
<dbReference type="Proteomes" id="UP000507470">
    <property type="component" value="Unassembled WGS sequence"/>
</dbReference>
<feature type="compositionally biased region" description="Polar residues" evidence="1">
    <location>
        <begin position="447"/>
        <end position="468"/>
    </location>
</feature>
<accession>A0A6J8D000</accession>